<feature type="domain" description="VPS13-like middle region" evidence="6">
    <location>
        <begin position="1348"/>
        <end position="1799"/>
    </location>
</feature>
<dbReference type="InterPro" id="IPR009543">
    <property type="entry name" value="VPS13_VAB"/>
</dbReference>
<evidence type="ECO:0000256" key="2">
    <source>
        <dbReference type="ARBA" id="ARBA00022448"/>
    </source>
</evidence>
<dbReference type="GO" id="GO:0006869">
    <property type="term" value="P:lipid transport"/>
    <property type="evidence" value="ECO:0007669"/>
    <property type="project" value="UniProtKB-KW"/>
</dbReference>
<accession>H2ZR30</accession>
<dbReference type="InterPro" id="IPR026854">
    <property type="entry name" value="VPS13_N"/>
</dbReference>
<dbReference type="InterPro" id="IPR026847">
    <property type="entry name" value="VPS13"/>
</dbReference>
<reference evidence="9" key="3">
    <citation type="submission" date="2025-09" db="UniProtKB">
        <authorList>
            <consortium name="Ensembl"/>
        </authorList>
    </citation>
    <scope>IDENTIFICATION</scope>
</reference>
<feature type="region of interest" description="Disordered" evidence="4">
    <location>
        <begin position="1472"/>
        <end position="1492"/>
    </location>
</feature>
<dbReference type="Pfam" id="PF25033">
    <property type="entry name" value="VPS13_M"/>
    <property type="match status" value="2"/>
</dbReference>
<feature type="compositionally biased region" description="Basic and acidic residues" evidence="4">
    <location>
        <begin position="1472"/>
        <end position="1484"/>
    </location>
</feature>
<dbReference type="Pfam" id="PF25036">
    <property type="entry name" value="VPS13_VAB"/>
    <property type="match status" value="1"/>
</dbReference>
<sequence length="2988" mass="336047">MVFESLVVDLLNKYLGKYIENLDASQLKLGIWGGDAVLENLLIKSDVLKELDVPFQISYGFLGKLTLKIPWKNLYKDSVEATVDGLYLLVVPDTSDTYDAAKQAKWEQDAKQAMLKAIEDKEIQSLQVKKDEVQQDGFVEKLASQIIRNVQIHIHNIHIRYEDQNQSSGQQFAAGCTLDSLHFETTDENWVPTTLDESISNIFKLVDLQYFSMYWNSSPNDYFKDFPPSQQLFLLKNTIASKTVLPQDFSYIIRPIKMQAQLEINPKSHVDLKPKISVTLEVNELGFQLLHSQYHGVLLLLDDIDRMAINSHFRKYRPAVRVVGNSSKWWKYALQCINDSVIVHTRQWNWEYIKKHRDNVRHYKAKYKLKLESKYPDQTLLDQLIEIENTLDVFNITLAKKMSEIEVVETTPYQYFTLFSTGWFGGWFSKRTPESKKPKENKGLDAVMTTEEKKKLYLSIGYSEGELVDDSKLPKSYVDIHLNVKVKKLSLELRNTMNEDLLMVSFQEINSIIEQRPSAKAFCVCADIHSFLIHGMPQQGHLPIIVSPEQLNAEQTLFRFVFETNPLDESCDQRVKANANPLKITYDAVTINSLVDFVTPPQQIKLQGLRNVAASTYNDVKEQTTTSLKSIIQTKTITQIEIQFSSSYFILPMDGYFLSTSNVLVLDLGELLVKSLSSRNKVLYQLSMYMIYDVFHIDVQNIQLLLSMQGEVWKEARSLPTSSLHIIQPIGISVDLEKCLVDSDPTLPIIKVSGILPSIGLKVSDQKLLHIIQLVQSIPLPTAQPIPDEELFVSILCISQLCFDEEEYFESKKVKSRTKLKELPGVQQMTNLQLNFTINQVNMKYSNCLDIETNQLGHAKFKKLINQETITLSICEEYSSTSMDEVLNLHVNALSSNVKVRTWDTSIELSLQSLIVNHSQFTTSENGVLPFLHTQADPQSEVAFQGKVIQANPKSPDFVKLYHQTLQTISLQYVIYFFLNMCNVMDNIFMLFLFLIIRLGLLHVTVHVQAILKLQSFITSLTQLLSESITDEVNVQPVVEADVSGELRVQSCVMLTAPWNQFSMKIHNLVVRDVGTDLLYPHIVSAVGNEVVKMDFTSYNATIDETTGSGGITLGCLRVVFLSKFVDKLVGYGKKFSETKEIAKAVGSAAQEKAVATAQELMMTHPCIKMDICLSAPTIIVPVHSKSIEVLVLDLGVLQAENVFTEVGKVGNKIAIMDQMKISLTDVQVLRRSFNIDMTSYSEHNLLQPVDLKVKVDRNLSSTWFHNAPDMSIDSVLHQLSVSLSQGDLRFIMQVLELNIWEEHEHMAEEHLIPKRDEESSSVQPSAEPPWDLFKLKLFADEKRVDFLSELKFVNVLGNVLQKSDQSSSMEVSLDDLLLEDSRSKQVGCVNQLIKRKLTSDSGELSLPFVYISFNFISLVNMEYRQGVGTVDVELTFSNLSAIISIEFYLELYNFALEGLIGKEKSQTDIVGSEKKAQSVRKSEPPVSTPSSMKVQVKVDQPEILVMTDFRSIQSEAIILALNCLMNYEQSADGKAQMIHAELSNMNIIGCVYNSYINQHKSKFQQFKKILSPCNVSATGFITDALQDIKLEVTKIRLEVSPIILATLNDMAAQFKPVEKEELSQSRLFGESLGPLFAPTKVFINLQTEIFLYSATDLPSSPRTNIIREVANINVDMIQVQLEAGSGHNTHSIALITIYSTLEDWSSGEMSGECRLTMGAAYFNDAMSVWEPLLEPVEVNPGTLDATYQPWELTMRLQQKALVRVDDTPLLSVHVQAKNVLQTTISNVGLNVHSSLSGEFGRKVSMDSQVQDTAAFKIFNFLGHPIYIKLTDGLCVIGDVTQFEHGSVADNLERKHNKDDANIFIKSEEGEAIPINIWNTDVEMYSLSSTAGKPFLINVDSVAEIHSCVVLYNHMSIKVEVYSNDSHFIGEIHPDMKLPLPTFCVKDESVKVKPVHDSVQVVAGKLSWQPNVGGIIDNMLLRCQPQSNASQQIVMNVRYIENAVHFLPGNTSQSAVEVHLWPLLVLCNFLSVPIHFSVVGIAYESNLNKLENGRSIQVLDIPSYQDKSWNCVVDLQEGMNELTDCMFTDSSNKSSTLLLAKHITYSDGVMKVTLFSPYWLVNNTGLTLEYKPADNNHTIQSNNESIVMFAFSSRTFLSTKKLQLRACNSEFSENFGIDAVGSSGFVSCKTKQFTYIVATEIILTSFSLSKMVVFKPYYSFLNKSKQDVEFKEFEAIDWLLVPSGKVVHFWPEYSNSLVVRMKGSMAQSDKIGFKKMDSGFLFQIGKKVMFVDISVTESSNNISVRDYFDGSSALLVVNDTLNNNLQFNHGSKEVFIPPGFAQHILWSTTSPKREFQWIYSTEKQQLNMGIEKYGSFNSDGTMIYFVIFSAGLQKTFLLTNNQQRAWFAESGLKLERPQLQLNLSLHGVICSFVDSFLHREVATLSIISSGLQWEEKPRKRWKPLAVKYSKFLEDLHQKKLQGEATDIVSMDKYQFDLRQMQVVKPWKCDLQRSFAPGVWLCVNITRYQKSLHLKVNNIQMDSQLFGAIFPVILNPIPLPSSVAIDNIPKPFIELSMMQEISENQTFLHVKYFKVLVQELSIKLDMGLLSALSAVFGGNDYKVTEKQAYQNFVGDLKSLENMKISSCAEAESVINYFDLLHLSPLKVHVSFSMQNNIDDTDSSDSSIVKLPFSALYILLQSIGVTLSDIDDVVFKLAFFERRFQFFTGTELQDSVLNHYQGQAIKQIYVLVFGLDVLGNPYGLVMGLAEGVTSLFYEPYQGMIQGPEEFFEGLGLGTLSLLGHTLGGAAGAVSKVTGAIGKGIATITMDDEFQKKRLEAKSKHPADIKKNLARGGKGAVMGLFSGVTGVVTKPLEGAKKDGATGFFKGIGKGLIGVVARPVSGVVDLASTTFDTIQRQVILNRSEEVQKLRPPRWINPDSGIITLYSLRNATGFAILNEIEKGKFAMDGHYVDHVATKEDNKGVLLITN</sequence>
<dbReference type="Pfam" id="PF25037">
    <property type="entry name" value="VPS13_C"/>
    <property type="match status" value="1"/>
</dbReference>
<dbReference type="GeneTree" id="ENSGT00950000183083"/>
<comment type="similarity">
    <text evidence="1">Belongs to the VPS13 family.</text>
</comment>
<organism evidence="9 10">
    <name type="scientific">Ciona savignyi</name>
    <name type="common">Pacific transparent sea squirt</name>
    <dbReference type="NCBI Taxonomy" id="51511"/>
    <lineage>
        <taxon>Eukaryota</taxon>
        <taxon>Metazoa</taxon>
        <taxon>Chordata</taxon>
        <taxon>Tunicata</taxon>
        <taxon>Ascidiacea</taxon>
        <taxon>Phlebobranchia</taxon>
        <taxon>Cionidae</taxon>
        <taxon>Ciona</taxon>
    </lineage>
</organism>
<evidence type="ECO:0000259" key="6">
    <source>
        <dbReference type="Pfam" id="PF25033"/>
    </source>
</evidence>
<dbReference type="PANTHER" id="PTHR16166:SF93">
    <property type="entry name" value="INTERMEMBRANE LIPID TRANSFER PROTEIN VPS13"/>
    <property type="match status" value="1"/>
</dbReference>
<dbReference type="InParanoid" id="H2ZR30"/>
<protein>
    <recommendedName>
        <fullName evidence="11">Vacuolar protein sorting 13 homolog C</fullName>
    </recommendedName>
</protein>
<dbReference type="GO" id="GO:0006623">
    <property type="term" value="P:protein targeting to vacuole"/>
    <property type="evidence" value="ECO:0007669"/>
    <property type="project" value="TreeGrafter"/>
</dbReference>
<keyword evidence="3" id="KW-0445">Lipid transport</keyword>
<evidence type="ECO:0000313" key="9">
    <source>
        <dbReference type="Ensembl" id="ENSCSAVP00000020046.1"/>
    </source>
</evidence>
<dbReference type="InterPro" id="IPR056748">
    <property type="entry name" value="VPS13-like_C"/>
</dbReference>
<evidence type="ECO:0008006" key="11">
    <source>
        <dbReference type="Google" id="ProtNLM"/>
    </source>
</evidence>
<evidence type="ECO:0000259" key="8">
    <source>
        <dbReference type="Pfam" id="PF25037"/>
    </source>
</evidence>
<dbReference type="InterPro" id="IPR056747">
    <property type="entry name" value="VPS13-like_M"/>
</dbReference>
<keyword evidence="10" id="KW-1185">Reference proteome</keyword>
<dbReference type="HOGENOM" id="CLU_000135_1_0_1"/>
<keyword evidence="2" id="KW-0813">Transport</keyword>
<dbReference type="OMA" id="RHHIGAQ"/>
<feature type="domain" description="VPS13-like middle region" evidence="6">
    <location>
        <begin position="1065"/>
        <end position="1311"/>
    </location>
</feature>
<feature type="domain" description="Chorein N-terminal" evidence="5">
    <location>
        <begin position="2"/>
        <end position="780"/>
    </location>
</feature>
<dbReference type="GO" id="GO:0045053">
    <property type="term" value="P:protein retention in Golgi apparatus"/>
    <property type="evidence" value="ECO:0007669"/>
    <property type="project" value="TreeGrafter"/>
</dbReference>
<dbReference type="eggNOG" id="KOG1809">
    <property type="taxonomic scope" value="Eukaryota"/>
</dbReference>
<evidence type="ECO:0000259" key="7">
    <source>
        <dbReference type="Pfam" id="PF25036"/>
    </source>
</evidence>
<feature type="domain" description="Intermembrane lipid transfer protein VPS13-like C-terminal" evidence="8">
    <location>
        <begin position="2929"/>
        <end position="2988"/>
    </location>
</feature>
<dbReference type="PANTHER" id="PTHR16166">
    <property type="entry name" value="VACUOLAR PROTEIN SORTING-ASSOCIATED PROTEIN VPS13"/>
    <property type="match status" value="1"/>
</dbReference>
<reference evidence="10" key="1">
    <citation type="submission" date="2003-08" db="EMBL/GenBank/DDBJ databases">
        <authorList>
            <person name="Birren B."/>
            <person name="Nusbaum C."/>
            <person name="Abebe A."/>
            <person name="Abouelleil A."/>
            <person name="Adekoya E."/>
            <person name="Ait-zahra M."/>
            <person name="Allen N."/>
            <person name="Allen T."/>
            <person name="An P."/>
            <person name="Anderson M."/>
            <person name="Anderson S."/>
            <person name="Arachchi H."/>
            <person name="Armbruster J."/>
            <person name="Bachantsang P."/>
            <person name="Baldwin J."/>
            <person name="Barry A."/>
            <person name="Bayul T."/>
            <person name="Blitshsteyn B."/>
            <person name="Bloom T."/>
            <person name="Blye J."/>
            <person name="Boguslavskiy L."/>
            <person name="Borowsky M."/>
            <person name="Boukhgalter B."/>
            <person name="Brunache A."/>
            <person name="Butler J."/>
            <person name="Calixte N."/>
            <person name="Calvo S."/>
            <person name="Camarata J."/>
            <person name="Campo K."/>
            <person name="Chang J."/>
            <person name="Cheshatsang Y."/>
            <person name="Citroen M."/>
            <person name="Collymore A."/>
            <person name="Considine T."/>
            <person name="Cook A."/>
            <person name="Cooke P."/>
            <person name="Corum B."/>
            <person name="Cuomo C."/>
            <person name="David R."/>
            <person name="Dawoe T."/>
            <person name="Degray S."/>
            <person name="Dodge S."/>
            <person name="Dooley K."/>
            <person name="Dorje P."/>
            <person name="Dorjee K."/>
            <person name="Dorris L."/>
            <person name="Duffey N."/>
            <person name="Dupes A."/>
            <person name="Elkins T."/>
            <person name="Engels R."/>
            <person name="Erickson J."/>
            <person name="Farina A."/>
            <person name="Faro S."/>
            <person name="Ferreira P."/>
            <person name="Fischer H."/>
            <person name="Fitzgerald M."/>
            <person name="Foley K."/>
            <person name="Gage D."/>
            <person name="Galagan J."/>
            <person name="Gearin G."/>
            <person name="Gnerre S."/>
            <person name="Gnirke A."/>
            <person name="Goyette A."/>
            <person name="Graham J."/>
            <person name="Grandbois E."/>
            <person name="Gyaltsen K."/>
            <person name="Hafez N."/>
            <person name="Hagopian D."/>
            <person name="Hagos B."/>
            <person name="Hall J."/>
            <person name="Hatcher B."/>
            <person name="Heller A."/>
            <person name="Higgins H."/>
            <person name="Honan T."/>
            <person name="Horn A."/>
            <person name="Houde N."/>
            <person name="Hughes L."/>
            <person name="Hulme W."/>
            <person name="Husby E."/>
            <person name="Iliev I."/>
            <person name="Jaffe D."/>
            <person name="Jones C."/>
            <person name="Kamal M."/>
            <person name="Kamat A."/>
            <person name="Kamvysselis M."/>
            <person name="Karlsson E."/>
            <person name="Kells C."/>
            <person name="Kieu A."/>
            <person name="Kisner P."/>
            <person name="Kodira C."/>
            <person name="Kulbokas E."/>
            <person name="Labutti K."/>
            <person name="Lama D."/>
            <person name="Landers T."/>
            <person name="Leger J."/>
            <person name="Levine S."/>
            <person name="Lewis D."/>
            <person name="Lewis T."/>
            <person name="Lindblad-toh K."/>
            <person name="Liu X."/>
            <person name="Lokyitsang T."/>
            <person name="Lokyitsang Y."/>
            <person name="Lucien O."/>
            <person name="Lui A."/>
            <person name="Ma L.J."/>
            <person name="Mabbitt R."/>
            <person name="Macdonald J."/>
            <person name="Maclean C."/>
            <person name="Major J."/>
            <person name="Manning J."/>
            <person name="Marabella R."/>
            <person name="Maru K."/>
            <person name="Matthews C."/>
            <person name="Mauceli E."/>
            <person name="Mccarthy M."/>
            <person name="Mcdonough S."/>
            <person name="Mcghee T."/>
            <person name="Meldrim J."/>
            <person name="Meneus L."/>
            <person name="Mesirov J."/>
            <person name="Mihalev A."/>
            <person name="Mihova T."/>
            <person name="Mikkelsen T."/>
            <person name="Mlenga V."/>
            <person name="Moru K."/>
            <person name="Mozes J."/>
            <person name="Mulrain L."/>
            <person name="Munson G."/>
            <person name="Naylor J."/>
            <person name="Newes C."/>
            <person name="Nguyen C."/>
            <person name="Nguyen N."/>
            <person name="Nguyen T."/>
            <person name="Nicol R."/>
            <person name="Nielsen C."/>
            <person name="Nizzari M."/>
            <person name="Norbu C."/>
            <person name="Norbu N."/>
            <person name="O'donnell P."/>
            <person name="Okoawo O."/>
            <person name="O'leary S."/>
            <person name="Omotosho B."/>
            <person name="O'neill K."/>
            <person name="Osman S."/>
            <person name="Parker S."/>
            <person name="Perrin D."/>
            <person name="Phunkhang P."/>
            <person name="Piqani B."/>
            <person name="Purcell S."/>
            <person name="Rachupka T."/>
            <person name="Ramasamy U."/>
            <person name="Rameau R."/>
            <person name="Ray V."/>
            <person name="Raymond C."/>
            <person name="Retta R."/>
            <person name="Richardson S."/>
            <person name="Rise C."/>
            <person name="Rodriguez J."/>
            <person name="Rogers J."/>
            <person name="Rogov P."/>
            <person name="Rutman M."/>
            <person name="Schupbach R."/>
            <person name="Seaman C."/>
            <person name="Settipalli S."/>
            <person name="Sharpe T."/>
            <person name="Sheridan J."/>
            <person name="Sherpa N."/>
            <person name="Shi J."/>
            <person name="Smirnov S."/>
            <person name="Smith C."/>
            <person name="Sougnez C."/>
            <person name="Spencer B."/>
            <person name="Stalker J."/>
            <person name="Stange-thomann N."/>
            <person name="Stavropoulos S."/>
            <person name="Stetson K."/>
            <person name="Stone C."/>
            <person name="Stone S."/>
            <person name="Stubbs M."/>
            <person name="Talamas J."/>
            <person name="Tchuinga P."/>
            <person name="Tenzing P."/>
            <person name="Tesfaye S."/>
            <person name="Theodore J."/>
            <person name="Thoulutsang Y."/>
            <person name="Topham K."/>
            <person name="Towey S."/>
            <person name="Tsamla T."/>
            <person name="Tsomo N."/>
            <person name="Vallee D."/>
            <person name="Vassiliev H."/>
            <person name="Venkataraman V."/>
            <person name="Vinson J."/>
            <person name="Vo A."/>
            <person name="Wade C."/>
            <person name="Wang S."/>
            <person name="Wangchuk T."/>
            <person name="Wangdi T."/>
            <person name="Whittaker C."/>
            <person name="Wilkinson J."/>
            <person name="Wu Y."/>
            <person name="Wyman D."/>
            <person name="Yadav S."/>
            <person name="Yang S."/>
            <person name="Yang X."/>
            <person name="Yeager S."/>
            <person name="Yee E."/>
            <person name="Young G."/>
            <person name="Zainoun J."/>
            <person name="Zembeck L."/>
            <person name="Zimmer A."/>
            <person name="Zody M."/>
            <person name="Lander E."/>
        </authorList>
    </citation>
    <scope>NUCLEOTIDE SEQUENCE [LARGE SCALE GENOMIC DNA]</scope>
</reference>
<evidence type="ECO:0000313" key="10">
    <source>
        <dbReference type="Proteomes" id="UP000007875"/>
    </source>
</evidence>
<dbReference type="STRING" id="51511.ENSCSAVP00000020046"/>
<reference evidence="9" key="2">
    <citation type="submission" date="2025-08" db="UniProtKB">
        <authorList>
            <consortium name="Ensembl"/>
        </authorList>
    </citation>
    <scope>IDENTIFICATION</scope>
</reference>
<dbReference type="Ensembl" id="ENSCSAVT00000020260.1">
    <property type="protein sequence ID" value="ENSCSAVP00000020046.1"/>
    <property type="gene ID" value="ENSCSAVG00000011768.1"/>
</dbReference>
<evidence type="ECO:0000259" key="5">
    <source>
        <dbReference type="Pfam" id="PF12624"/>
    </source>
</evidence>
<dbReference type="Proteomes" id="UP000007875">
    <property type="component" value="Unassembled WGS sequence"/>
</dbReference>
<proteinExistence type="inferred from homology"/>
<evidence type="ECO:0000256" key="4">
    <source>
        <dbReference type="SAM" id="MobiDB-lite"/>
    </source>
</evidence>
<evidence type="ECO:0000256" key="3">
    <source>
        <dbReference type="ARBA" id="ARBA00023055"/>
    </source>
</evidence>
<dbReference type="Pfam" id="PF12624">
    <property type="entry name" value="VPS13_N"/>
    <property type="match status" value="1"/>
</dbReference>
<name>H2ZR30_CIOSA</name>
<feature type="domain" description="Vacuolar protein sorting-associated protein 13 VPS13 adaptor binding" evidence="7">
    <location>
        <begin position="1904"/>
        <end position="2249"/>
    </location>
</feature>
<evidence type="ECO:0000256" key="1">
    <source>
        <dbReference type="ARBA" id="ARBA00006545"/>
    </source>
</evidence>